<reference evidence="3 4" key="1">
    <citation type="journal article" date="2018" name="Front. Plant Sci.">
        <title>Red Clover (Trifolium pratense) and Zigzag Clover (T. medium) - A Picture of Genomic Similarities and Differences.</title>
        <authorList>
            <person name="Dluhosova J."/>
            <person name="Istvanek J."/>
            <person name="Nedelnik J."/>
            <person name="Repkova J."/>
        </authorList>
    </citation>
    <scope>NUCLEOTIDE SEQUENCE [LARGE SCALE GENOMIC DNA]</scope>
    <source>
        <strain evidence="4">cv. 10/8</strain>
        <tissue evidence="3">Leaf</tissue>
    </source>
</reference>
<gene>
    <name evidence="3" type="ORF">A2U01_0000195</name>
</gene>
<dbReference type="Pfam" id="PF23247">
    <property type="entry name" value="LRR_RPS2"/>
    <property type="match status" value="2"/>
</dbReference>
<keyword evidence="1" id="KW-0611">Plant defense</keyword>
<keyword evidence="4" id="KW-1185">Reference proteome</keyword>
<organism evidence="3 4">
    <name type="scientific">Trifolium medium</name>
    <dbReference type="NCBI Taxonomy" id="97028"/>
    <lineage>
        <taxon>Eukaryota</taxon>
        <taxon>Viridiplantae</taxon>
        <taxon>Streptophyta</taxon>
        <taxon>Embryophyta</taxon>
        <taxon>Tracheophyta</taxon>
        <taxon>Spermatophyta</taxon>
        <taxon>Magnoliopsida</taxon>
        <taxon>eudicotyledons</taxon>
        <taxon>Gunneridae</taxon>
        <taxon>Pentapetalae</taxon>
        <taxon>rosids</taxon>
        <taxon>fabids</taxon>
        <taxon>Fabales</taxon>
        <taxon>Fabaceae</taxon>
        <taxon>Papilionoideae</taxon>
        <taxon>50 kb inversion clade</taxon>
        <taxon>NPAAA clade</taxon>
        <taxon>Hologalegina</taxon>
        <taxon>IRL clade</taxon>
        <taxon>Trifolieae</taxon>
        <taxon>Trifolium</taxon>
    </lineage>
</organism>
<dbReference type="SUPFAM" id="SSF52047">
    <property type="entry name" value="RNI-like"/>
    <property type="match status" value="1"/>
</dbReference>
<accession>A0A392LWY8</accession>
<feature type="domain" description="Disease resistance protein At4g27190-like leucine-rich repeats" evidence="2">
    <location>
        <begin position="2"/>
        <end position="135"/>
    </location>
</feature>
<dbReference type="Proteomes" id="UP000265520">
    <property type="component" value="Unassembled WGS sequence"/>
</dbReference>
<feature type="domain" description="Disease resistance protein At4g27190-like leucine-rich repeats" evidence="2">
    <location>
        <begin position="360"/>
        <end position="457"/>
    </location>
</feature>
<name>A0A392LWY8_9FABA</name>
<protein>
    <submittedName>
        <fullName evidence="3">CC-NBS-LRR resistance protein</fullName>
    </submittedName>
</protein>
<comment type="caution">
    <text evidence="3">The sequence shown here is derived from an EMBL/GenBank/DDBJ whole genome shotgun (WGS) entry which is preliminary data.</text>
</comment>
<dbReference type="PANTHER" id="PTHR33463">
    <property type="entry name" value="NB-ARC DOMAIN-CONTAINING PROTEIN-RELATED"/>
    <property type="match status" value="1"/>
</dbReference>
<proteinExistence type="predicted"/>
<evidence type="ECO:0000259" key="2">
    <source>
        <dbReference type="Pfam" id="PF23247"/>
    </source>
</evidence>
<dbReference type="InterPro" id="IPR032675">
    <property type="entry name" value="LRR_dom_sf"/>
</dbReference>
<dbReference type="InterPro" id="IPR057135">
    <property type="entry name" value="At4g27190-like_LRR"/>
</dbReference>
<dbReference type="EMBL" id="LXQA010000114">
    <property type="protein sequence ID" value="MCH79446.1"/>
    <property type="molecule type" value="Genomic_DNA"/>
</dbReference>
<sequence length="523" mass="59299">MENLKTIWHHQFYSLKTLEVNKCHKITIVFPSSLQKTYNNLEKLDITECASVEEIFELSSNEKGSKQDATHLKEITLSEMPKLKNIWSSDPQGILSFHNLKNISVTKCGSIRHLFPVSVASCCSHLEILDLKFCENMKEIVAENKGSVGTTPIFEFNKLTLLLLWNLPKLKGFCAGNHTLSCPSLKASFVSGCSKLNLFKSSFTSIHKKFPNGKLPIAEEVPLFIVEKVIPELDELFIDYRDAKMILQDKNLNDVFTKITHLGLLNGVTEEGIFPYWFLQNVPILKWLIVDSSFFKKIFQDERLVKEESNTRLQGLSLNHLPELQHICEEGCQIDPVLKQLEYMEIGACHSLTMLSPSSVTFSHLTYLRITNCDGLKKLIASPTARSLAKLTTMIVKNCNSLEEIIAGSEDVEIALASLVILTLECLPRLSKFCSSKSLLKLPLLEEVDVRECPRMKIFSEGNVSTPILRKVRTAEDVGKWHWKGNLNGTIKNMFEDKVCFDFPIDFLCNINSPVVFHWMHDG</sequence>
<evidence type="ECO:0000256" key="1">
    <source>
        <dbReference type="ARBA" id="ARBA00022821"/>
    </source>
</evidence>
<dbReference type="PANTHER" id="PTHR33463:SF198">
    <property type="entry name" value="RPP4C3"/>
    <property type="match status" value="1"/>
</dbReference>
<evidence type="ECO:0000313" key="3">
    <source>
        <dbReference type="EMBL" id="MCH79446.1"/>
    </source>
</evidence>
<dbReference type="Gene3D" id="3.80.10.10">
    <property type="entry name" value="Ribonuclease Inhibitor"/>
    <property type="match status" value="2"/>
</dbReference>
<evidence type="ECO:0000313" key="4">
    <source>
        <dbReference type="Proteomes" id="UP000265520"/>
    </source>
</evidence>
<dbReference type="AlphaFoldDB" id="A0A392LWY8"/>
<dbReference type="InterPro" id="IPR050905">
    <property type="entry name" value="Plant_NBS-LRR"/>
</dbReference>